<dbReference type="InterPro" id="IPR054722">
    <property type="entry name" value="PolX-like_BBD"/>
</dbReference>
<comment type="caution">
    <text evidence="3">The sequence shown here is derived from an EMBL/GenBank/DDBJ whole genome shotgun (WGS) entry which is preliminary data.</text>
</comment>
<name>A0ABQ5AH01_9ASTR</name>
<accession>A0ABQ5AH01</accession>
<evidence type="ECO:0000256" key="1">
    <source>
        <dbReference type="SAM" id="MobiDB-lite"/>
    </source>
</evidence>
<proteinExistence type="predicted"/>
<protein>
    <recommendedName>
        <fullName evidence="2">Retrovirus-related Pol polyprotein from transposon TNT 1-94-like beta-barrel domain-containing protein</fullName>
    </recommendedName>
</protein>
<feature type="region of interest" description="Disordered" evidence="1">
    <location>
        <begin position="1"/>
        <end position="35"/>
    </location>
</feature>
<feature type="region of interest" description="Disordered" evidence="1">
    <location>
        <begin position="405"/>
        <end position="501"/>
    </location>
</feature>
<feature type="domain" description="Retrovirus-related Pol polyprotein from transposon TNT 1-94-like beta-barrel" evidence="2">
    <location>
        <begin position="51"/>
        <end position="117"/>
    </location>
</feature>
<keyword evidence="4" id="KW-1185">Reference proteome</keyword>
<organism evidence="3 4">
    <name type="scientific">Tanacetum coccineum</name>
    <dbReference type="NCBI Taxonomy" id="301880"/>
    <lineage>
        <taxon>Eukaryota</taxon>
        <taxon>Viridiplantae</taxon>
        <taxon>Streptophyta</taxon>
        <taxon>Embryophyta</taxon>
        <taxon>Tracheophyta</taxon>
        <taxon>Spermatophyta</taxon>
        <taxon>Magnoliopsida</taxon>
        <taxon>eudicotyledons</taxon>
        <taxon>Gunneridae</taxon>
        <taxon>Pentapetalae</taxon>
        <taxon>asterids</taxon>
        <taxon>campanulids</taxon>
        <taxon>Asterales</taxon>
        <taxon>Asteraceae</taxon>
        <taxon>Asteroideae</taxon>
        <taxon>Anthemideae</taxon>
        <taxon>Anthemidinae</taxon>
        <taxon>Tanacetum</taxon>
    </lineage>
</organism>
<dbReference type="Pfam" id="PF22936">
    <property type="entry name" value="Pol_BBD"/>
    <property type="match status" value="1"/>
</dbReference>
<feature type="compositionally biased region" description="Basic and acidic residues" evidence="1">
    <location>
        <begin position="1"/>
        <end position="20"/>
    </location>
</feature>
<evidence type="ECO:0000313" key="3">
    <source>
        <dbReference type="EMBL" id="GJT00249.1"/>
    </source>
</evidence>
<feature type="compositionally biased region" description="Basic and acidic residues" evidence="1">
    <location>
        <begin position="415"/>
        <end position="426"/>
    </location>
</feature>
<feature type="compositionally biased region" description="Basic and acidic residues" evidence="1">
    <location>
        <begin position="441"/>
        <end position="457"/>
    </location>
</feature>
<dbReference type="Proteomes" id="UP001151760">
    <property type="component" value="Unassembled WGS sequence"/>
</dbReference>
<feature type="compositionally biased region" description="Low complexity" evidence="1">
    <location>
        <begin position="483"/>
        <end position="494"/>
    </location>
</feature>
<feature type="compositionally biased region" description="Acidic residues" evidence="1">
    <location>
        <begin position="427"/>
        <end position="440"/>
    </location>
</feature>
<reference evidence="3" key="1">
    <citation type="journal article" date="2022" name="Int. J. Mol. Sci.">
        <title>Draft Genome of Tanacetum Coccineum: Genomic Comparison of Closely Related Tanacetum-Family Plants.</title>
        <authorList>
            <person name="Yamashiro T."/>
            <person name="Shiraishi A."/>
            <person name="Nakayama K."/>
            <person name="Satake H."/>
        </authorList>
    </citation>
    <scope>NUCLEOTIDE SEQUENCE</scope>
</reference>
<sequence length="501" mass="57208">MSKDTKSNDRVLKNKNDKRPSAHVRKMPSSVSIDSNKRETLHSNVIELVLWIIDSGCSNHMTGNLQLLRNFVEKFMGTVRFKNDHFIEITGYGDYVQGNLTICHVYYVEGLGHNLFQSVQDHSDANTLVMAITSYLSQLLLKRDEAPQINTLLILKDKCVLCNAPPTPMFEEVKSSSTYHDPSNMHKFHQKHSSSDKWTKNHPIEQVIGDLSKPEAMLDASWIESMQDELDQFKCFAVWELVELAKGYCQDEGINFEESLASVARLEVVRSFSGICGSQELSYLPNGRQNGISKRHLDEDATARLWISVQQDSNEHVEKSTIELYFLGTKCQLADLFTKSLPKERFKFTGLKEAIHYPEFIKLMIIDLMKKFPNISQRINEDYHYIKDDIPLVSVYTTGNVLVVEGEKDDDDSEDRLKPRSHKENPEYVDDDDDDDEEKVDETKDVEMGSLETRTKEMQTPIPTPPRSPRTILSSNKNITQELTDTIPLPTTTTSKAPHSK</sequence>
<evidence type="ECO:0000259" key="2">
    <source>
        <dbReference type="Pfam" id="PF22936"/>
    </source>
</evidence>
<dbReference type="EMBL" id="BQNB010012181">
    <property type="protein sequence ID" value="GJT00249.1"/>
    <property type="molecule type" value="Genomic_DNA"/>
</dbReference>
<evidence type="ECO:0000313" key="4">
    <source>
        <dbReference type="Proteomes" id="UP001151760"/>
    </source>
</evidence>
<reference evidence="3" key="2">
    <citation type="submission" date="2022-01" db="EMBL/GenBank/DDBJ databases">
        <authorList>
            <person name="Yamashiro T."/>
            <person name="Shiraishi A."/>
            <person name="Satake H."/>
            <person name="Nakayama K."/>
        </authorList>
    </citation>
    <scope>NUCLEOTIDE SEQUENCE</scope>
</reference>
<gene>
    <name evidence="3" type="ORF">Tco_0821418</name>
</gene>